<reference evidence="3" key="2">
    <citation type="journal article" date="2015" name="Data Brief">
        <title>Shoot transcriptome of the giant reed, Arundo donax.</title>
        <authorList>
            <person name="Barrero R.A."/>
            <person name="Guerrero F.D."/>
            <person name="Moolhuijzen P."/>
            <person name="Goolsby J.A."/>
            <person name="Tidwell J."/>
            <person name="Bellgard S.E."/>
            <person name="Bellgard M.I."/>
        </authorList>
    </citation>
    <scope>NUCLEOTIDE SEQUENCE</scope>
    <source>
        <tissue evidence="3">Shoot tissue taken approximately 20 cm above the soil surface</tissue>
    </source>
</reference>
<proteinExistence type="predicted"/>
<reference evidence="3" key="1">
    <citation type="submission" date="2014-09" db="EMBL/GenBank/DDBJ databases">
        <authorList>
            <person name="Magalhaes I.L.F."/>
            <person name="Oliveira U."/>
            <person name="Santos F.R."/>
            <person name="Vidigal T.H.D.A."/>
            <person name="Brescovit A.D."/>
            <person name="Santos A.J."/>
        </authorList>
    </citation>
    <scope>NUCLEOTIDE SEQUENCE</scope>
    <source>
        <tissue evidence="3">Shoot tissue taken approximately 20 cm above the soil surface</tissue>
    </source>
</reference>
<feature type="transmembrane region" description="Helical" evidence="2">
    <location>
        <begin position="44"/>
        <end position="63"/>
    </location>
</feature>
<sequence>MPGGALHRCLGKRSPTIPSTVPPVCHRSRVPDARALPSRARATAAAAAMFLITASSSIAALMIHCPPPR</sequence>
<evidence type="ECO:0000256" key="1">
    <source>
        <dbReference type="SAM" id="MobiDB-lite"/>
    </source>
</evidence>
<evidence type="ECO:0000256" key="2">
    <source>
        <dbReference type="SAM" id="Phobius"/>
    </source>
</evidence>
<dbReference type="AlphaFoldDB" id="A0A0A9HP00"/>
<keyword evidence="2" id="KW-0812">Transmembrane</keyword>
<keyword evidence="2" id="KW-1133">Transmembrane helix</keyword>
<protein>
    <submittedName>
        <fullName evidence="3">Uncharacterized protein</fullName>
    </submittedName>
</protein>
<keyword evidence="2" id="KW-0472">Membrane</keyword>
<organism evidence="3">
    <name type="scientific">Arundo donax</name>
    <name type="common">Giant reed</name>
    <name type="synonym">Donax arundinaceus</name>
    <dbReference type="NCBI Taxonomy" id="35708"/>
    <lineage>
        <taxon>Eukaryota</taxon>
        <taxon>Viridiplantae</taxon>
        <taxon>Streptophyta</taxon>
        <taxon>Embryophyta</taxon>
        <taxon>Tracheophyta</taxon>
        <taxon>Spermatophyta</taxon>
        <taxon>Magnoliopsida</taxon>
        <taxon>Liliopsida</taxon>
        <taxon>Poales</taxon>
        <taxon>Poaceae</taxon>
        <taxon>PACMAD clade</taxon>
        <taxon>Arundinoideae</taxon>
        <taxon>Arundineae</taxon>
        <taxon>Arundo</taxon>
    </lineage>
</organism>
<feature type="region of interest" description="Disordered" evidence="1">
    <location>
        <begin position="1"/>
        <end position="25"/>
    </location>
</feature>
<accession>A0A0A9HP00</accession>
<name>A0A0A9HP00_ARUDO</name>
<dbReference type="EMBL" id="GBRH01159424">
    <property type="protein sequence ID" value="JAE38472.1"/>
    <property type="molecule type" value="Transcribed_RNA"/>
</dbReference>
<evidence type="ECO:0000313" key="3">
    <source>
        <dbReference type="EMBL" id="JAE38472.1"/>
    </source>
</evidence>